<reference evidence="11 12" key="1">
    <citation type="journal article" date="2016" name="Nat. Commun.">
        <title>Thousands of microbial genomes shed light on interconnected biogeochemical processes in an aquifer system.</title>
        <authorList>
            <person name="Anantharaman K."/>
            <person name="Brown C.T."/>
            <person name="Hug L.A."/>
            <person name="Sharon I."/>
            <person name="Castelle C.J."/>
            <person name="Probst A.J."/>
            <person name="Thomas B.C."/>
            <person name="Singh A."/>
            <person name="Wilkins M.J."/>
            <person name="Karaoz U."/>
            <person name="Brodie E.L."/>
            <person name="Williams K.H."/>
            <person name="Hubbard S.S."/>
            <person name="Banfield J.F."/>
        </authorList>
    </citation>
    <scope>NUCLEOTIDE SEQUENCE [LARGE SCALE GENOMIC DNA]</scope>
</reference>
<keyword evidence="6" id="KW-0059">Arsenical resistance</keyword>
<feature type="transmembrane region" description="Helical" evidence="10">
    <location>
        <begin position="77"/>
        <end position="101"/>
    </location>
</feature>
<name>A0A1F6GX38_9PROT</name>
<feature type="transmembrane region" description="Helical" evidence="10">
    <location>
        <begin position="313"/>
        <end position="334"/>
    </location>
</feature>
<dbReference type="Gene3D" id="1.20.1530.20">
    <property type="match status" value="1"/>
</dbReference>
<evidence type="ECO:0000256" key="10">
    <source>
        <dbReference type="SAM" id="Phobius"/>
    </source>
</evidence>
<evidence type="ECO:0000256" key="8">
    <source>
        <dbReference type="ARBA" id="ARBA00023136"/>
    </source>
</evidence>
<dbReference type="PIRSF" id="PIRSF005508">
    <property type="entry name" value="Acr3"/>
    <property type="match status" value="1"/>
</dbReference>
<sequence>MKGLAFLDRYLTLWILLAMALGLGLGASQPGLVEALSSLSQGSTNLPLGAGLILMMIPPLAKVKYEELGVLWREKRLLGLSLAQNWVIGPLLMFALALAFLSDRPHLMAGLILIGVARCIAMVVVWSELAQGDREFTAGLVALNSLFQICFFAPLATLLVTYLPRWMGFDSFEVSIAFSEVAFSVGLYLGVPFLVGFLLRFGLVRAKGRLWYEQSFAPKLGPITLVALLSTIVLMFTLKGEAILKVPLDVLKVALPLGVYFVVMFLVSFWAGHRSNGGYPKTASLAFTAASNNFELAIAVAIGVFGIGSEEAFAAVIGPLVEVPVLVSLVRLSLYFRDRYFAAS</sequence>
<keyword evidence="3 9" id="KW-0813">Transport</keyword>
<dbReference type="PANTHER" id="PTHR43057:SF1">
    <property type="entry name" value="ARSENICAL-RESISTANCE PROTEIN 3"/>
    <property type="match status" value="1"/>
</dbReference>
<feature type="transmembrane region" description="Helical" evidence="10">
    <location>
        <begin position="138"/>
        <end position="163"/>
    </location>
</feature>
<gene>
    <name evidence="11" type="ORF">A2557_06255</name>
</gene>
<dbReference type="InterPro" id="IPR038770">
    <property type="entry name" value="Na+/solute_symporter_sf"/>
</dbReference>
<dbReference type="GO" id="GO:0046685">
    <property type="term" value="P:response to arsenic-containing substance"/>
    <property type="evidence" value="ECO:0007669"/>
    <property type="project" value="UniProtKB-KW"/>
</dbReference>
<dbReference type="InterPro" id="IPR004706">
    <property type="entry name" value="Arsenical-R_Acr3"/>
</dbReference>
<feature type="transmembrane region" description="Helical" evidence="10">
    <location>
        <begin position="220"/>
        <end position="238"/>
    </location>
</feature>
<evidence type="ECO:0000256" key="6">
    <source>
        <dbReference type="ARBA" id="ARBA00022849"/>
    </source>
</evidence>
<evidence type="ECO:0000256" key="4">
    <source>
        <dbReference type="ARBA" id="ARBA00022475"/>
    </source>
</evidence>
<dbReference type="InterPro" id="IPR002657">
    <property type="entry name" value="BilAc:Na_symport/Acr3"/>
</dbReference>
<feature type="transmembrane region" description="Helical" evidence="10">
    <location>
        <begin position="45"/>
        <end position="65"/>
    </location>
</feature>
<evidence type="ECO:0000313" key="12">
    <source>
        <dbReference type="Proteomes" id="UP000177583"/>
    </source>
</evidence>
<evidence type="ECO:0000256" key="9">
    <source>
        <dbReference type="PIRNR" id="PIRNR005508"/>
    </source>
</evidence>
<accession>A0A1F6GX38</accession>
<dbReference type="Pfam" id="PF01758">
    <property type="entry name" value="SBF"/>
    <property type="match status" value="1"/>
</dbReference>
<evidence type="ECO:0000256" key="7">
    <source>
        <dbReference type="ARBA" id="ARBA00022989"/>
    </source>
</evidence>
<evidence type="ECO:0000256" key="2">
    <source>
        <dbReference type="ARBA" id="ARBA00010110"/>
    </source>
</evidence>
<dbReference type="GO" id="GO:0015105">
    <property type="term" value="F:arsenite transmembrane transporter activity"/>
    <property type="evidence" value="ECO:0007669"/>
    <property type="project" value="TreeGrafter"/>
</dbReference>
<evidence type="ECO:0000256" key="5">
    <source>
        <dbReference type="ARBA" id="ARBA00022692"/>
    </source>
</evidence>
<comment type="caution">
    <text evidence="11">The sequence shown here is derived from an EMBL/GenBank/DDBJ whole genome shotgun (WGS) entry which is preliminary data.</text>
</comment>
<feature type="transmembrane region" description="Helical" evidence="10">
    <location>
        <begin position="250"/>
        <end position="271"/>
    </location>
</feature>
<dbReference type="EMBL" id="MFNF01000020">
    <property type="protein sequence ID" value="OGH02725.1"/>
    <property type="molecule type" value="Genomic_DNA"/>
</dbReference>
<feature type="transmembrane region" description="Helical" evidence="10">
    <location>
        <begin position="107"/>
        <end position="126"/>
    </location>
</feature>
<keyword evidence="5 9" id="KW-0812">Transmembrane</keyword>
<dbReference type="PANTHER" id="PTHR43057">
    <property type="entry name" value="ARSENITE EFFLUX TRANSPORTER"/>
    <property type="match status" value="1"/>
</dbReference>
<protein>
    <submittedName>
        <fullName evidence="11">Arsenical-resistance protein</fullName>
    </submittedName>
</protein>
<organism evidence="11 12">
    <name type="scientific">Candidatus Lambdaproteobacteria bacterium RIFOXYD2_FULL_56_26</name>
    <dbReference type="NCBI Taxonomy" id="1817773"/>
    <lineage>
        <taxon>Bacteria</taxon>
        <taxon>Pseudomonadati</taxon>
        <taxon>Pseudomonadota</taxon>
        <taxon>Candidatus Lambdaproteobacteria</taxon>
    </lineage>
</organism>
<dbReference type="GO" id="GO:0005886">
    <property type="term" value="C:plasma membrane"/>
    <property type="evidence" value="ECO:0007669"/>
    <property type="project" value="UniProtKB-SubCell"/>
</dbReference>
<proteinExistence type="inferred from homology"/>
<evidence type="ECO:0000313" key="11">
    <source>
        <dbReference type="EMBL" id="OGH02725.1"/>
    </source>
</evidence>
<evidence type="ECO:0000256" key="3">
    <source>
        <dbReference type="ARBA" id="ARBA00022448"/>
    </source>
</evidence>
<dbReference type="GO" id="GO:0015297">
    <property type="term" value="F:antiporter activity"/>
    <property type="evidence" value="ECO:0007669"/>
    <property type="project" value="UniProtKB-UniRule"/>
</dbReference>
<dbReference type="Proteomes" id="UP000177583">
    <property type="component" value="Unassembled WGS sequence"/>
</dbReference>
<evidence type="ECO:0000256" key="1">
    <source>
        <dbReference type="ARBA" id="ARBA00004651"/>
    </source>
</evidence>
<keyword evidence="8 9" id="KW-0472">Membrane</keyword>
<dbReference type="NCBIfam" id="TIGR00832">
    <property type="entry name" value="acr3"/>
    <property type="match status" value="1"/>
</dbReference>
<feature type="transmembrane region" description="Helical" evidence="10">
    <location>
        <begin position="283"/>
        <end position="307"/>
    </location>
</feature>
<dbReference type="FunFam" id="1.20.1530.20:FF:000009">
    <property type="entry name" value="Arsenite transporter, ACR3 family"/>
    <property type="match status" value="1"/>
</dbReference>
<dbReference type="AlphaFoldDB" id="A0A1F6GX38"/>
<comment type="similarity">
    <text evidence="2 9">Belongs to the arsenical resistance-3 (ACR3) (TC 2.A.59) family.</text>
</comment>
<dbReference type="GO" id="GO:0015104">
    <property type="term" value="F:antimonite transmembrane transporter activity"/>
    <property type="evidence" value="ECO:0007669"/>
    <property type="project" value="TreeGrafter"/>
</dbReference>
<feature type="transmembrane region" description="Helical" evidence="10">
    <location>
        <begin position="175"/>
        <end position="199"/>
    </location>
</feature>
<keyword evidence="7 9" id="KW-1133">Transmembrane helix</keyword>
<keyword evidence="4 9" id="KW-1003">Cell membrane</keyword>
<comment type="subcellular location">
    <subcellularLocation>
        <location evidence="1 9">Cell membrane</location>
        <topology evidence="1 9">Multi-pass membrane protein</topology>
    </subcellularLocation>
</comment>